<keyword evidence="1" id="KW-0472">Membrane</keyword>
<feature type="domain" description="DUF2062" evidence="2">
    <location>
        <begin position="1"/>
        <end position="109"/>
    </location>
</feature>
<name>A0ABW3JY49_9BACT</name>
<keyword evidence="1" id="KW-0812">Transmembrane</keyword>
<reference evidence="4" key="1">
    <citation type="journal article" date="2019" name="Int. J. Syst. Evol. Microbiol.">
        <title>The Global Catalogue of Microorganisms (GCM) 10K type strain sequencing project: providing services to taxonomists for standard genome sequencing and annotation.</title>
        <authorList>
            <consortium name="The Broad Institute Genomics Platform"/>
            <consortium name="The Broad Institute Genome Sequencing Center for Infectious Disease"/>
            <person name="Wu L."/>
            <person name="Ma J."/>
        </authorList>
    </citation>
    <scope>NUCLEOTIDE SEQUENCE [LARGE SCALE GENOMIC DNA]</scope>
    <source>
        <strain evidence="4">CCUG 58938</strain>
    </source>
</reference>
<evidence type="ECO:0000313" key="3">
    <source>
        <dbReference type="EMBL" id="MFD0998898.1"/>
    </source>
</evidence>
<dbReference type="RefSeq" id="WP_377576367.1">
    <property type="nucleotide sequence ID" value="NZ_JBHTKA010000001.1"/>
</dbReference>
<dbReference type="EMBL" id="JBHTKA010000001">
    <property type="protein sequence ID" value="MFD0998898.1"/>
    <property type="molecule type" value="Genomic_DNA"/>
</dbReference>
<dbReference type="Pfam" id="PF09835">
    <property type="entry name" value="DUF2062"/>
    <property type="match status" value="1"/>
</dbReference>
<evidence type="ECO:0000313" key="4">
    <source>
        <dbReference type="Proteomes" id="UP001597112"/>
    </source>
</evidence>
<dbReference type="InterPro" id="IPR018639">
    <property type="entry name" value="DUF2062"/>
</dbReference>
<dbReference type="Proteomes" id="UP001597112">
    <property type="component" value="Unassembled WGS sequence"/>
</dbReference>
<evidence type="ECO:0000259" key="2">
    <source>
        <dbReference type="Pfam" id="PF09835"/>
    </source>
</evidence>
<sequence>MGIVPLWGFQLAIAIALSIVFRLNKALVIIAANISIPPMIPLILFLSHRTGAIWMGDQAKMISFTDGITLEVVHNNFIQYVVGGTTLSILAGLGFGLVTFILLKIFRKR</sequence>
<feature type="transmembrane region" description="Helical" evidence="1">
    <location>
        <begin position="6"/>
        <end position="23"/>
    </location>
</feature>
<comment type="caution">
    <text evidence="3">The sequence shown here is derived from an EMBL/GenBank/DDBJ whole genome shotgun (WGS) entry which is preliminary data.</text>
</comment>
<keyword evidence="1" id="KW-1133">Transmembrane helix</keyword>
<gene>
    <name evidence="3" type="ORF">ACFQ21_06245</name>
</gene>
<feature type="transmembrane region" description="Helical" evidence="1">
    <location>
        <begin position="28"/>
        <end position="47"/>
    </location>
</feature>
<feature type="transmembrane region" description="Helical" evidence="1">
    <location>
        <begin position="77"/>
        <end position="103"/>
    </location>
</feature>
<evidence type="ECO:0000256" key="1">
    <source>
        <dbReference type="SAM" id="Phobius"/>
    </source>
</evidence>
<organism evidence="3 4">
    <name type="scientific">Ohtaekwangia kribbensis</name>
    <dbReference type="NCBI Taxonomy" id="688913"/>
    <lineage>
        <taxon>Bacteria</taxon>
        <taxon>Pseudomonadati</taxon>
        <taxon>Bacteroidota</taxon>
        <taxon>Cytophagia</taxon>
        <taxon>Cytophagales</taxon>
        <taxon>Fulvivirgaceae</taxon>
        <taxon>Ohtaekwangia</taxon>
    </lineage>
</organism>
<proteinExistence type="predicted"/>
<accession>A0ABW3JY49</accession>
<keyword evidence="4" id="KW-1185">Reference proteome</keyword>
<protein>
    <submittedName>
        <fullName evidence="3">DUF2062 domain-containing protein</fullName>
    </submittedName>
</protein>